<evidence type="ECO:0000313" key="8">
    <source>
        <dbReference type="EMBL" id="KAJ1725860.1"/>
    </source>
</evidence>
<evidence type="ECO:0000256" key="1">
    <source>
        <dbReference type="ARBA" id="ARBA00004123"/>
    </source>
</evidence>
<keyword evidence="2" id="KW-0479">Metal-binding</keyword>
<dbReference type="GO" id="GO:0003677">
    <property type="term" value="F:DNA binding"/>
    <property type="evidence" value="ECO:0007669"/>
    <property type="project" value="InterPro"/>
</dbReference>
<dbReference type="InterPro" id="IPR050815">
    <property type="entry name" value="TF_fung"/>
</dbReference>
<dbReference type="Proteomes" id="UP001143981">
    <property type="component" value="Unassembled WGS sequence"/>
</dbReference>
<dbReference type="CDD" id="cd12148">
    <property type="entry name" value="fungal_TF_MHR"/>
    <property type="match status" value="1"/>
</dbReference>
<dbReference type="AlphaFoldDB" id="A0A9W8CTM3"/>
<keyword evidence="5" id="KW-0539">Nucleus</keyword>
<dbReference type="GO" id="GO:0008270">
    <property type="term" value="F:zinc ion binding"/>
    <property type="evidence" value="ECO:0007669"/>
    <property type="project" value="InterPro"/>
</dbReference>
<keyword evidence="4" id="KW-0804">Transcription</keyword>
<keyword evidence="3" id="KW-0805">Transcription regulation</keyword>
<dbReference type="SMART" id="SM00906">
    <property type="entry name" value="Fungal_trans"/>
    <property type="match status" value="1"/>
</dbReference>
<dbReference type="Pfam" id="PF04082">
    <property type="entry name" value="Fungal_trans"/>
    <property type="match status" value="1"/>
</dbReference>
<evidence type="ECO:0000256" key="4">
    <source>
        <dbReference type="ARBA" id="ARBA00023163"/>
    </source>
</evidence>
<dbReference type="GO" id="GO:0000981">
    <property type="term" value="F:DNA-binding transcription factor activity, RNA polymerase II-specific"/>
    <property type="evidence" value="ECO:0007669"/>
    <property type="project" value="InterPro"/>
</dbReference>
<dbReference type="PANTHER" id="PTHR47338">
    <property type="entry name" value="ZN(II)2CYS6 TRANSCRIPTION FACTOR (EUROFUNG)-RELATED"/>
    <property type="match status" value="1"/>
</dbReference>
<accession>A0A9W8CTM3</accession>
<dbReference type="GO" id="GO:0005634">
    <property type="term" value="C:nucleus"/>
    <property type="evidence" value="ECO:0007669"/>
    <property type="project" value="UniProtKB-SubCell"/>
</dbReference>
<sequence length="835" mass="91045">QTHAYTYTGHHGLRTFSADFAHPDAMHLTPTATGGAGPGAGVYSAPVGPPQHQHQHGGLLDMDYASARPAMLSAGGGSTATDFHGSDYFEASVAPARETPYFAVADALDLQGIGAFFARNLRGVPGIEGLGDASAAPHGMYQLGASSSFGYSGLFSNFMPLTAPPPMPLLLQTQPLSAPQGAPPAASSAAALLASPAVAEGVLSTSLDSVAVALVNNNATSESIQSVLNRLAHANYNVSPPRDDARAGPLDMEGVESAEAAEPAARIHESLLRMERHAGLAGRAVHNYFCYIHQQCPIIHKPTFLRQAADGTLNRFVWLSMRALAARTLLQSRTLPEADVLAEEEHFAEQAQAALSSELGQPGVETIQGLALLALYLFGTPRWQESSMYWCQAVRLAQLLELHAMDAPPRVVASKMHFGLFEPEKPGASHHNDLALVPGDFSGNHVPAAQQLTPLEAELRRRLWWVLFTHERFCAIAERLPTMIDESRMYVHLPCSAQDWDRPEFSYEPPTQMPFYRREERAQTYAGAASADGSALAAEIQRRKADNLYLVSEIEYGFAMSHLVAFMAEIGALFRPRTPYGNDYMLLFAQIPWETKMKTLRANVERIECLFEGVRQDTLRRLAATPTSAAGMHRPGPQHAGATDPVLDPDADVAGIEIPCLHHLAMLVLYSALNIHLYRMVFQVHYELSASLQTPADARSAEDASLLDAFNVYTRELWERARTAAQQVSSILRGEHPGVPSEVLALAGIKHGAHRTAPGTGHVADEHGRDDPRPDGMRESTMDRQRRVFREKVKVKEARLREIADSVLASFHRTLPYALLLVAKVHADSIKWWSG</sequence>
<feature type="non-terminal residue" evidence="8">
    <location>
        <position position="835"/>
    </location>
</feature>
<dbReference type="InterPro" id="IPR007219">
    <property type="entry name" value="XnlR_reg_dom"/>
</dbReference>
<comment type="caution">
    <text evidence="8">The sequence shown here is derived from an EMBL/GenBank/DDBJ whole genome shotgun (WGS) entry which is preliminary data.</text>
</comment>
<organism evidence="8 9">
    <name type="scientific">Coemansia biformis</name>
    <dbReference type="NCBI Taxonomy" id="1286918"/>
    <lineage>
        <taxon>Eukaryota</taxon>
        <taxon>Fungi</taxon>
        <taxon>Fungi incertae sedis</taxon>
        <taxon>Zoopagomycota</taxon>
        <taxon>Kickxellomycotina</taxon>
        <taxon>Kickxellomycetes</taxon>
        <taxon>Kickxellales</taxon>
        <taxon>Kickxellaceae</taxon>
        <taxon>Coemansia</taxon>
    </lineage>
</organism>
<feature type="region of interest" description="Disordered" evidence="6">
    <location>
        <begin position="754"/>
        <end position="785"/>
    </location>
</feature>
<protein>
    <recommendedName>
        <fullName evidence="7">Xylanolytic transcriptional activator regulatory domain-containing protein</fullName>
    </recommendedName>
</protein>
<gene>
    <name evidence="8" type="ORF">LPJ61_005607</name>
</gene>
<evidence type="ECO:0000313" key="9">
    <source>
        <dbReference type="Proteomes" id="UP001143981"/>
    </source>
</evidence>
<dbReference type="EMBL" id="JANBOI010001968">
    <property type="protein sequence ID" value="KAJ1725860.1"/>
    <property type="molecule type" value="Genomic_DNA"/>
</dbReference>
<dbReference type="PANTHER" id="PTHR47338:SF5">
    <property type="entry name" value="ZN(II)2CYS6 TRANSCRIPTION FACTOR (EUROFUNG)"/>
    <property type="match status" value="1"/>
</dbReference>
<evidence type="ECO:0000259" key="7">
    <source>
        <dbReference type="SMART" id="SM00906"/>
    </source>
</evidence>
<feature type="domain" description="Xylanolytic transcriptional activator regulatory" evidence="7">
    <location>
        <begin position="386"/>
        <end position="500"/>
    </location>
</feature>
<feature type="compositionally biased region" description="Basic and acidic residues" evidence="6">
    <location>
        <begin position="763"/>
        <end position="785"/>
    </location>
</feature>
<reference evidence="8" key="1">
    <citation type="submission" date="2022-07" db="EMBL/GenBank/DDBJ databases">
        <title>Phylogenomic reconstructions and comparative analyses of Kickxellomycotina fungi.</title>
        <authorList>
            <person name="Reynolds N.K."/>
            <person name="Stajich J.E."/>
            <person name="Barry K."/>
            <person name="Grigoriev I.V."/>
            <person name="Crous P."/>
            <person name="Smith M.E."/>
        </authorList>
    </citation>
    <scope>NUCLEOTIDE SEQUENCE</scope>
    <source>
        <strain evidence="8">BCRC 34381</strain>
    </source>
</reference>
<comment type="subcellular location">
    <subcellularLocation>
        <location evidence="1">Nucleus</location>
    </subcellularLocation>
</comment>
<evidence type="ECO:0000256" key="6">
    <source>
        <dbReference type="SAM" id="MobiDB-lite"/>
    </source>
</evidence>
<evidence type="ECO:0000256" key="3">
    <source>
        <dbReference type="ARBA" id="ARBA00023015"/>
    </source>
</evidence>
<feature type="non-terminal residue" evidence="8">
    <location>
        <position position="1"/>
    </location>
</feature>
<name>A0A9W8CTM3_9FUNG</name>
<keyword evidence="9" id="KW-1185">Reference proteome</keyword>
<proteinExistence type="predicted"/>
<evidence type="ECO:0000256" key="5">
    <source>
        <dbReference type="ARBA" id="ARBA00023242"/>
    </source>
</evidence>
<evidence type="ECO:0000256" key="2">
    <source>
        <dbReference type="ARBA" id="ARBA00022723"/>
    </source>
</evidence>
<dbReference type="OrthoDB" id="2123952at2759"/>
<dbReference type="GO" id="GO:0006351">
    <property type="term" value="P:DNA-templated transcription"/>
    <property type="evidence" value="ECO:0007669"/>
    <property type="project" value="InterPro"/>
</dbReference>